<keyword evidence="4" id="KW-1185">Reference proteome</keyword>
<evidence type="ECO:0000256" key="1">
    <source>
        <dbReference type="SAM" id="MobiDB-lite"/>
    </source>
</evidence>
<evidence type="ECO:0000313" key="3">
    <source>
        <dbReference type="EMBL" id="MBJ6724133.1"/>
    </source>
</evidence>
<keyword evidence="2" id="KW-0732">Signal</keyword>
<feature type="signal peptide" evidence="2">
    <location>
        <begin position="1"/>
        <end position="22"/>
    </location>
</feature>
<dbReference type="Proteomes" id="UP000636888">
    <property type="component" value="Unassembled WGS sequence"/>
</dbReference>
<accession>A0A8J7JBW8</accession>
<reference evidence="3" key="1">
    <citation type="submission" date="2020-12" db="EMBL/GenBank/DDBJ databases">
        <title>Geomonas sp. Red875, isolated from river sediment.</title>
        <authorList>
            <person name="Xu Z."/>
            <person name="Zhang Z."/>
            <person name="Masuda Y."/>
            <person name="Itoh H."/>
            <person name="Senoo K."/>
        </authorList>
    </citation>
    <scope>NUCLEOTIDE SEQUENCE</scope>
    <source>
        <strain evidence="3">Red875</strain>
    </source>
</reference>
<dbReference type="EMBL" id="JAEMHM010000004">
    <property type="protein sequence ID" value="MBJ6724133.1"/>
    <property type="molecule type" value="Genomic_DNA"/>
</dbReference>
<dbReference type="AlphaFoldDB" id="A0A8J7JBW8"/>
<name>A0A8J7JBW8_9BACT</name>
<gene>
    <name evidence="3" type="ORF">JFN93_05380</name>
</gene>
<feature type="region of interest" description="Disordered" evidence="1">
    <location>
        <begin position="28"/>
        <end position="57"/>
    </location>
</feature>
<sequence>MKRLIAVLIAAAMLLPLTPVPAAQATCDAPKHAPKKVKHHHRHHKHHHQKGQDHHHLYLYDHKPLY</sequence>
<feature type="chain" id="PRO_5035223987" evidence="2">
    <location>
        <begin position="23"/>
        <end position="66"/>
    </location>
</feature>
<evidence type="ECO:0000256" key="2">
    <source>
        <dbReference type="SAM" id="SignalP"/>
    </source>
</evidence>
<evidence type="ECO:0000313" key="4">
    <source>
        <dbReference type="Proteomes" id="UP000636888"/>
    </source>
</evidence>
<organism evidence="3 4">
    <name type="scientific">Geomesophilobacter sediminis</name>
    <dbReference type="NCBI Taxonomy" id="2798584"/>
    <lineage>
        <taxon>Bacteria</taxon>
        <taxon>Pseudomonadati</taxon>
        <taxon>Thermodesulfobacteriota</taxon>
        <taxon>Desulfuromonadia</taxon>
        <taxon>Geobacterales</taxon>
        <taxon>Geobacteraceae</taxon>
        <taxon>Geomesophilobacter</taxon>
    </lineage>
</organism>
<dbReference type="RefSeq" id="WP_199382978.1">
    <property type="nucleotide sequence ID" value="NZ_JAEMHM010000004.1"/>
</dbReference>
<feature type="compositionally biased region" description="Basic residues" evidence="1">
    <location>
        <begin position="32"/>
        <end position="49"/>
    </location>
</feature>
<comment type="caution">
    <text evidence="3">The sequence shown here is derived from an EMBL/GenBank/DDBJ whole genome shotgun (WGS) entry which is preliminary data.</text>
</comment>
<protein>
    <submittedName>
        <fullName evidence="3">Uncharacterized protein</fullName>
    </submittedName>
</protein>
<proteinExistence type="predicted"/>